<dbReference type="InterPro" id="IPR052174">
    <property type="entry name" value="Flavoredoxin"/>
</dbReference>
<evidence type="ECO:0000256" key="3">
    <source>
        <dbReference type="ARBA" id="ARBA00038054"/>
    </source>
</evidence>
<comment type="similarity">
    <text evidence="3">Belongs to the flavoredoxin family.</text>
</comment>
<dbReference type="EMBL" id="QZXA01000005">
    <property type="protein sequence ID" value="RJT33585.1"/>
    <property type="molecule type" value="Genomic_DNA"/>
</dbReference>
<dbReference type="Gene3D" id="2.30.110.10">
    <property type="entry name" value="Electron Transport, Fmn-binding Protein, Chain A"/>
    <property type="match status" value="1"/>
</dbReference>
<dbReference type="SUPFAM" id="SSF50475">
    <property type="entry name" value="FMN-binding split barrel"/>
    <property type="match status" value="1"/>
</dbReference>
<reference evidence="4 5" key="1">
    <citation type="submission" date="2018-09" db="EMBL/GenBank/DDBJ databases">
        <title>Mesorhizobium carmichaelinearum sp. nov. isolated from Carmichaelinea spp. root nodules in New Zealand.</title>
        <authorList>
            <person name="De Meyer S.E."/>
        </authorList>
    </citation>
    <scope>NUCLEOTIDE SEQUENCE [LARGE SCALE GENOMIC DNA]</scope>
    <source>
        <strain evidence="4 5">LMG 28313</strain>
    </source>
</reference>
<dbReference type="Pfam" id="PF01613">
    <property type="entry name" value="Flavin_Reduct"/>
    <property type="match status" value="1"/>
</dbReference>
<evidence type="ECO:0000313" key="4">
    <source>
        <dbReference type="EMBL" id="RJT33585.1"/>
    </source>
</evidence>
<dbReference type="GO" id="GO:0016646">
    <property type="term" value="F:oxidoreductase activity, acting on the CH-NH group of donors, NAD or NADP as acceptor"/>
    <property type="evidence" value="ECO:0007669"/>
    <property type="project" value="UniProtKB-ARBA"/>
</dbReference>
<dbReference type="RefSeq" id="WP_064982149.1">
    <property type="nucleotide sequence ID" value="NZ_CP033507.1"/>
</dbReference>
<dbReference type="PANTHER" id="PTHR43567:SF1">
    <property type="entry name" value="FLAVOREDOXIN"/>
    <property type="match status" value="1"/>
</dbReference>
<dbReference type="PANTHER" id="PTHR43567">
    <property type="entry name" value="FLAVOREDOXIN-RELATED-RELATED"/>
    <property type="match status" value="1"/>
</dbReference>
<proteinExistence type="inferred from homology"/>
<gene>
    <name evidence="4" type="ORF">D3242_13525</name>
</gene>
<dbReference type="SMART" id="SM00903">
    <property type="entry name" value="Flavin_Reduct"/>
    <property type="match status" value="1"/>
</dbReference>
<dbReference type="InterPro" id="IPR012349">
    <property type="entry name" value="Split_barrel_FMN-bd"/>
</dbReference>
<organism evidence="4 5">
    <name type="scientific">Mesorhizobium jarvisii</name>
    <dbReference type="NCBI Taxonomy" id="1777867"/>
    <lineage>
        <taxon>Bacteria</taxon>
        <taxon>Pseudomonadati</taxon>
        <taxon>Pseudomonadota</taxon>
        <taxon>Alphaproteobacteria</taxon>
        <taxon>Hyphomicrobiales</taxon>
        <taxon>Phyllobacteriaceae</taxon>
        <taxon>Mesorhizobium</taxon>
    </lineage>
</organism>
<accession>A0A6M7TEV6</accession>
<protein>
    <submittedName>
        <fullName evidence="4">Flavin reductase family protein</fullName>
    </submittedName>
</protein>
<evidence type="ECO:0000313" key="5">
    <source>
        <dbReference type="Proteomes" id="UP000275530"/>
    </source>
</evidence>
<dbReference type="AlphaFoldDB" id="A0A6M7TEV6"/>
<sequence>MKELPLAEVYRLIEPGPVVLLTTRSKQGRANVMTMSWHMMTRIAPPTMACVVSSDDFSFFALRQTKECVIAIPAIGLAEKVVKVGNCSGREIDKFATAWLTPLPAERVSAPLIAECFANLECRVVDTRLVNRYNLFVLEVLKAWIDPVQPKPKTIHHIGNGAFVVDGEVVHFESCIP</sequence>
<dbReference type="Proteomes" id="UP000275530">
    <property type="component" value="Unassembled WGS sequence"/>
</dbReference>
<keyword evidence="2" id="KW-0285">Flavoprotein</keyword>
<comment type="cofactor">
    <cofactor evidence="1">
        <name>FMN</name>
        <dbReference type="ChEBI" id="CHEBI:58210"/>
    </cofactor>
</comment>
<keyword evidence="5" id="KW-1185">Reference proteome</keyword>
<comment type="caution">
    <text evidence="4">The sequence shown here is derived from an EMBL/GenBank/DDBJ whole genome shotgun (WGS) entry which is preliminary data.</text>
</comment>
<dbReference type="InterPro" id="IPR002563">
    <property type="entry name" value="Flavin_Rdtase-like_dom"/>
</dbReference>
<evidence type="ECO:0000256" key="2">
    <source>
        <dbReference type="ARBA" id="ARBA00022630"/>
    </source>
</evidence>
<dbReference type="GO" id="GO:0010181">
    <property type="term" value="F:FMN binding"/>
    <property type="evidence" value="ECO:0007669"/>
    <property type="project" value="InterPro"/>
</dbReference>
<name>A0A6M7TEV6_9HYPH</name>
<evidence type="ECO:0000256" key="1">
    <source>
        <dbReference type="ARBA" id="ARBA00001917"/>
    </source>
</evidence>